<accession>A0ABU2CAA6</accession>
<evidence type="ECO:0008006" key="3">
    <source>
        <dbReference type="Google" id="ProtNLM"/>
    </source>
</evidence>
<proteinExistence type="predicted"/>
<evidence type="ECO:0000313" key="1">
    <source>
        <dbReference type="EMBL" id="MDR7378264.1"/>
    </source>
</evidence>
<dbReference type="Proteomes" id="UP001180487">
    <property type="component" value="Unassembled WGS sequence"/>
</dbReference>
<gene>
    <name evidence="1" type="ORF">J2X19_002943</name>
</gene>
<dbReference type="RefSeq" id="WP_310374235.1">
    <property type="nucleotide sequence ID" value="NZ_JAVDXT010000002.1"/>
</dbReference>
<dbReference type="EMBL" id="JAVDXT010000002">
    <property type="protein sequence ID" value="MDR7378264.1"/>
    <property type="molecule type" value="Genomic_DNA"/>
</dbReference>
<comment type="caution">
    <text evidence="1">The sequence shown here is derived from an EMBL/GenBank/DDBJ whole genome shotgun (WGS) entry which is preliminary data.</text>
</comment>
<protein>
    <recommendedName>
        <fullName evidence="3">FagA protein</fullName>
    </recommendedName>
</protein>
<organism evidence="1 2">
    <name type="scientific">Rhodoferax ferrireducens</name>
    <dbReference type="NCBI Taxonomy" id="192843"/>
    <lineage>
        <taxon>Bacteria</taxon>
        <taxon>Pseudomonadati</taxon>
        <taxon>Pseudomonadota</taxon>
        <taxon>Betaproteobacteria</taxon>
        <taxon>Burkholderiales</taxon>
        <taxon>Comamonadaceae</taxon>
        <taxon>Rhodoferax</taxon>
    </lineage>
</organism>
<sequence>MARSVPTPPPPHALLARWRWLGCKVRWALDPDEPRLLRHYLDAGQQAQQGGQIDAWNCHGQCVKLLHATARDLVLPWHWRVQCLDILVWPMADLERLAGSDAARQFALRVLRSQLALTDMAPSLPLD</sequence>
<reference evidence="1 2" key="1">
    <citation type="submission" date="2023-07" db="EMBL/GenBank/DDBJ databases">
        <title>Sorghum-associated microbial communities from plants grown in Nebraska, USA.</title>
        <authorList>
            <person name="Schachtman D."/>
        </authorList>
    </citation>
    <scope>NUCLEOTIDE SEQUENCE [LARGE SCALE GENOMIC DNA]</scope>
    <source>
        <strain evidence="1 2">BE313</strain>
    </source>
</reference>
<name>A0ABU2CAA6_9BURK</name>
<evidence type="ECO:0000313" key="2">
    <source>
        <dbReference type="Proteomes" id="UP001180487"/>
    </source>
</evidence>
<keyword evidence="2" id="KW-1185">Reference proteome</keyword>